<dbReference type="AlphaFoldDB" id="A0A955LAG5"/>
<accession>A0A955LAG5</accession>
<dbReference type="EMBL" id="JAGQLH010000141">
    <property type="protein sequence ID" value="MCA9386361.1"/>
    <property type="molecule type" value="Genomic_DNA"/>
</dbReference>
<dbReference type="Proteomes" id="UP000754563">
    <property type="component" value="Unassembled WGS sequence"/>
</dbReference>
<evidence type="ECO:0000313" key="1">
    <source>
        <dbReference type="EMBL" id="MCA9386361.1"/>
    </source>
</evidence>
<name>A0A955LAG5_9BACT</name>
<feature type="non-terminal residue" evidence="1">
    <location>
        <position position="347"/>
    </location>
</feature>
<gene>
    <name evidence="1" type="ORF">KC717_06985</name>
</gene>
<sequence>MNLRTKITSFIEQCNCIGELDKYFWIKQVRICREDYLAEIQEVLLQSEVRLINLELESIQKIKTLLEDTYPDIESDYLPSYMQLFQEFKQVQNELTINQINAIRDQLHNEIPTQRKKHTRSNLVKGAELHAKNILFKSSNPKTFETKQQVIDRIEKIERSVRGFDLVIESETFRYLATITGVNLPRFSDRIIQGYTQLTTLKKDSVKITIQSLSEILHFVFIWDKELSSDIHSDIQNILIPYAIKNIAKSAIIKPNQALLELFHGLYSKERGMEHLLIPYLFYIITKIRLTSLVFTSLIPNLIRALARKEGMKEQSVLSLHSNELRKIAKKSRVGNDILRLVTALTD</sequence>
<organism evidence="1 2">
    <name type="scientific">Candidatus Dojkabacteria bacterium</name>
    <dbReference type="NCBI Taxonomy" id="2099670"/>
    <lineage>
        <taxon>Bacteria</taxon>
        <taxon>Candidatus Dojkabacteria</taxon>
    </lineage>
</organism>
<comment type="caution">
    <text evidence="1">The sequence shown here is derived from an EMBL/GenBank/DDBJ whole genome shotgun (WGS) entry which is preliminary data.</text>
</comment>
<evidence type="ECO:0000313" key="2">
    <source>
        <dbReference type="Proteomes" id="UP000754563"/>
    </source>
</evidence>
<protein>
    <submittedName>
        <fullName evidence="1">Uncharacterized protein</fullName>
    </submittedName>
</protein>
<proteinExistence type="predicted"/>
<reference evidence="1" key="2">
    <citation type="journal article" date="2021" name="Microbiome">
        <title>Successional dynamics and alternative stable states in a saline activated sludge microbial community over 9 years.</title>
        <authorList>
            <person name="Wang Y."/>
            <person name="Ye J."/>
            <person name="Ju F."/>
            <person name="Liu L."/>
            <person name="Boyd J.A."/>
            <person name="Deng Y."/>
            <person name="Parks D.H."/>
            <person name="Jiang X."/>
            <person name="Yin X."/>
            <person name="Woodcroft B.J."/>
            <person name="Tyson G.W."/>
            <person name="Hugenholtz P."/>
            <person name="Polz M.F."/>
            <person name="Zhang T."/>
        </authorList>
    </citation>
    <scope>NUCLEOTIDE SEQUENCE</scope>
    <source>
        <strain evidence="1">HKST-UBA11</strain>
    </source>
</reference>
<reference evidence="1" key="1">
    <citation type="submission" date="2020-04" db="EMBL/GenBank/DDBJ databases">
        <authorList>
            <person name="Zhang T."/>
        </authorList>
    </citation>
    <scope>NUCLEOTIDE SEQUENCE</scope>
    <source>
        <strain evidence="1">HKST-UBA11</strain>
    </source>
</reference>